<gene>
    <name evidence="3" type="ORF">Fmac_010020</name>
</gene>
<evidence type="ECO:0000256" key="1">
    <source>
        <dbReference type="SAM" id="MobiDB-lite"/>
    </source>
</evidence>
<evidence type="ECO:0000313" key="3">
    <source>
        <dbReference type="EMBL" id="KAL2342080.1"/>
    </source>
</evidence>
<feature type="region of interest" description="Disordered" evidence="1">
    <location>
        <begin position="55"/>
        <end position="87"/>
    </location>
</feature>
<feature type="compositionally biased region" description="Basic and acidic residues" evidence="1">
    <location>
        <begin position="55"/>
        <end position="67"/>
    </location>
</feature>
<dbReference type="PANTHER" id="PTHR33882:SF11">
    <property type="entry name" value="RPM1-INTERACTING PROTEIN 4 (RIN4) FAMILY PROTEIN"/>
    <property type="match status" value="1"/>
</dbReference>
<keyword evidence="4" id="KW-1185">Reference proteome</keyword>
<dbReference type="EMBL" id="JBGMDY010000003">
    <property type="protein sequence ID" value="KAL2342080.1"/>
    <property type="molecule type" value="Genomic_DNA"/>
</dbReference>
<dbReference type="AlphaFoldDB" id="A0ABD1N4G4"/>
<proteinExistence type="predicted"/>
<sequence>MFVQNTYGRMSVPQFGGWDQSAPGATDYSMVFTQARANKKNQKTNMTEIKHKIHENEGNSVNDNHDQAHHHHHHRARSHPHAHEHASAMAKKKIMTYINCCIKP</sequence>
<reference evidence="3 4" key="1">
    <citation type="submission" date="2024-08" db="EMBL/GenBank/DDBJ databases">
        <title>Insights into the chromosomal genome structure of Flemingia macrophylla.</title>
        <authorList>
            <person name="Ding Y."/>
            <person name="Zhao Y."/>
            <person name="Bi W."/>
            <person name="Wu M."/>
            <person name="Zhao G."/>
            <person name="Gong Y."/>
            <person name="Li W."/>
            <person name="Zhang P."/>
        </authorList>
    </citation>
    <scope>NUCLEOTIDE SEQUENCE [LARGE SCALE GENOMIC DNA]</scope>
    <source>
        <strain evidence="3">DYQJB</strain>
        <tissue evidence="3">Leaf</tissue>
    </source>
</reference>
<dbReference type="Proteomes" id="UP001603857">
    <property type="component" value="Unassembled WGS sequence"/>
</dbReference>
<accession>A0ABD1N4G4</accession>
<dbReference type="PANTHER" id="PTHR33882">
    <property type="entry name" value="PATHOGENIC TYPE III EFFECTOR AVIRULENCE FACTOR AVR AVRRPT-CLEAVAGE: CLEAVAGE SITE PROTEIN"/>
    <property type="match status" value="1"/>
</dbReference>
<name>A0ABD1N4G4_9FABA</name>
<evidence type="ECO:0000259" key="2">
    <source>
        <dbReference type="Pfam" id="PF05627"/>
    </source>
</evidence>
<dbReference type="Pfam" id="PF05627">
    <property type="entry name" value="AvrRpt-cleavage"/>
    <property type="match status" value="1"/>
</dbReference>
<comment type="caution">
    <text evidence="3">The sequence shown here is derived from an EMBL/GenBank/DDBJ whole genome shotgun (WGS) entry which is preliminary data.</text>
</comment>
<dbReference type="InterPro" id="IPR008700">
    <property type="entry name" value="TypeIII_avirulence_cleave"/>
</dbReference>
<feature type="compositionally biased region" description="Basic residues" evidence="1">
    <location>
        <begin position="68"/>
        <end position="80"/>
    </location>
</feature>
<feature type="domain" description="RIN4 pathogenic type III effector avirulence factor Avr cleavage site" evidence="2">
    <location>
        <begin position="8"/>
        <end position="40"/>
    </location>
</feature>
<organism evidence="3 4">
    <name type="scientific">Flemingia macrophylla</name>
    <dbReference type="NCBI Taxonomy" id="520843"/>
    <lineage>
        <taxon>Eukaryota</taxon>
        <taxon>Viridiplantae</taxon>
        <taxon>Streptophyta</taxon>
        <taxon>Embryophyta</taxon>
        <taxon>Tracheophyta</taxon>
        <taxon>Spermatophyta</taxon>
        <taxon>Magnoliopsida</taxon>
        <taxon>eudicotyledons</taxon>
        <taxon>Gunneridae</taxon>
        <taxon>Pentapetalae</taxon>
        <taxon>rosids</taxon>
        <taxon>fabids</taxon>
        <taxon>Fabales</taxon>
        <taxon>Fabaceae</taxon>
        <taxon>Papilionoideae</taxon>
        <taxon>50 kb inversion clade</taxon>
        <taxon>NPAAA clade</taxon>
        <taxon>indigoferoid/millettioid clade</taxon>
        <taxon>Phaseoleae</taxon>
        <taxon>Flemingia</taxon>
    </lineage>
</organism>
<evidence type="ECO:0000313" key="4">
    <source>
        <dbReference type="Proteomes" id="UP001603857"/>
    </source>
</evidence>
<protein>
    <recommendedName>
        <fullName evidence="2">RIN4 pathogenic type III effector avirulence factor Avr cleavage site domain-containing protein</fullName>
    </recommendedName>
</protein>